<dbReference type="RefSeq" id="WP_237377956.1">
    <property type="nucleotide sequence ID" value="NZ_CP071793.1"/>
</dbReference>
<evidence type="ECO:0000313" key="1">
    <source>
        <dbReference type="EMBL" id="QTD48301.1"/>
    </source>
</evidence>
<protein>
    <submittedName>
        <fullName evidence="1">Uncharacterized protein</fullName>
    </submittedName>
</protein>
<dbReference type="Proteomes" id="UP000663929">
    <property type="component" value="Chromosome"/>
</dbReference>
<dbReference type="KEGG" id="scor:J3U87_22205"/>
<evidence type="ECO:0000313" key="2">
    <source>
        <dbReference type="Proteomes" id="UP000663929"/>
    </source>
</evidence>
<gene>
    <name evidence="1" type="ORF">J3U87_22205</name>
</gene>
<dbReference type="EMBL" id="CP071793">
    <property type="protein sequence ID" value="QTD48301.1"/>
    <property type="molecule type" value="Genomic_DNA"/>
</dbReference>
<keyword evidence="2" id="KW-1185">Reference proteome</keyword>
<sequence>MFKTYLNYACSECSPCFYCGPCSQRIDDLLWVHIEQLLAKGEISVDEIVFEVLGDRLTRTHARVAHRVEHILSRMENLGTVRCQSKPNGDFWGLVNEYFRPNFRTSRKGVLLQILPGHFGRYRVVNAEGRTRDLTINLFLQLRQNGRIVPINPSQEEVPKNHPHHEPDLSATVTLIRQGVA</sequence>
<reference evidence="1" key="1">
    <citation type="submission" date="2021-03" db="EMBL/GenBank/DDBJ databases">
        <title>Acanthopleuribacteraceae sp. M133.</title>
        <authorList>
            <person name="Wang G."/>
        </authorList>
    </citation>
    <scope>NUCLEOTIDE SEQUENCE</scope>
    <source>
        <strain evidence="1">M133</strain>
    </source>
</reference>
<organism evidence="1 2">
    <name type="scientific">Sulfidibacter corallicola</name>
    <dbReference type="NCBI Taxonomy" id="2818388"/>
    <lineage>
        <taxon>Bacteria</taxon>
        <taxon>Pseudomonadati</taxon>
        <taxon>Acidobacteriota</taxon>
        <taxon>Holophagae</taxon>
        <taxon>Acanthopleuribacterales</taxon>
        <taxon>Acanthopleuribacteraceae</taxon>
        <taxon>Sulfidibacter</taxon>
    </lineage>
</organism>
<proteinExistence type="predicted"/>
<dbReference type="AlphaFoldDB" id="A0A8A4THL0"/>
<name>A0A8A4THL0_SULCO</name>
<accession>A0A8A4THL0</accession>